<name>A0ABQ0EUM6_APOSI</name>
<comment type="catalytic activity">
    <reaction evidence="3 4">
        <text>RX + glutathione = an S-substituted glutathione + a halide anion + H(+)</text>
        <dbReference type="Rhea" id="RHEA:16437"/>
        <dbReference type="ChEBI" id="CHEBI:15378"/>
        <dbReference type="ChEBI" id="CHEBI:16042"/>
        <dbReference type="ChEBI" id="CHEBI:17792"/>
        <dbReference type="ChEBI" id="CHEBI:57925"/>
        <dbReference type="ChEBI" id="CHEBI:90779"/>
        <dbReference type="EC" id="2.5.1.18"/>
    </reaction>
</comment>
<dbReference type="Gene3D" id="3.40.30.10">
    <property type="entry name" value="Glutaredoxin"/>
    <property type="match status" value="1"/>
</dbReference>
<dbReference type="PIRSF" id="PIRSF006386">
    <property type="entry name" value="HCCAis_GSTk"/>
    <property type="match status" value="1"/>
</dbReference>
<dbReference type="InterPro" id="IPR044088">
    <property type="entry name" value="GSTK"/>
</dbReference>
<keyword evidence="7" id="KW-1185">Reference proteome</keyword>
<dbReference type="EMBL" id="BAAFST010000006">
    <property type="protein sequence ID" value="GAB1290743.1"/>
    <property type="molecule type" value="Genomic_DNA"/>
</dbReference>
<evidence type="ECO:0000256" key="2">
    <source>
        <dbReference type="ARBA" id="ARBA00022679"/>
    </source>
</evidence>
<dbReference type="PANTHER" id="PTHR42943">
    <property type="entry name" value="GLUTATHIONE S-TRANSFERASE KAPPA"/>
    <property type="match status" value="1"/>
</dbReference>
<dbReference type="Proteomes" id="UP001623349">
    <property type="component" value="Unassembled WGS sequence"/>
</dbReference>
<organism evidence="6 7">
    <name type="scientific">Apodemus speciosus</name>
    <name type="common">Large Japanese field mouse</name>
    <dbReference type="NCBI Taxonomy" id="105296"/>
    <lineage>
        <taxon>Eukaryota</taxon>
        <taxon>Metazoa</taxon>
        <taxon>Chordata</taxon>
        <taxon>Craniata</taxon>
        <taxon>Vertebrata</taxon>
        <taxon>Euteleostomi</taxon>
        <taxon>Mammalia</taxon>
        <taxon>Eutheria</taxon>
        <taxon>Euarchontoglires</taxon>
        <taxon>Glires</taxon>
        <taxon>Rodentia</taxon>
        <taxon>Myomorpha</taxon>
        <taxon>Muroidea</taxon>
        <taxon>Muridae</taxon>
        <taxon>Murinae</taxon>
        <taxon>Apodemus</taxon>
    </lineage>
</organism>
<evidence type="ECO:0000313" key="6">
    <source>
        <dbReference type="EMBL" id="GAB1290743.1"/>
    </source>
</evidence>
<gene>
    <name evidence="6" type="ORF">APTSU1_000597300</name>
</gene>
<evidence type="ECO:0000259" key="5">
    <source>
        <dbReference type="Pfam" id="PF01323"/>
    </source>
</evidence>
<dbReference type="SUPFAM" id="SSF52833">
    <property type="entry name" value="Thioredoxin-like"/>
    <property type="match status" value="1"/>
</dbReference>
<dbReference type="InterPro" id="IPR051924">
    <property type="entry name" value="GST_Kappa/NadH"/>
</dbReference>
<proteinExistence type="inferred from homology"/>
<dbReference type="InterPro" id="IPR036249">
    <property type="entry name" value="Thioredoxin-like_sf"/>
</dbReference>
<dbReference type="CDD" id="cd03021">
    <property type="entry name" value="DsbA_GSTK"/>
    <property type="match status" value="1"/>
</dbReference>
<dbReference type="PANTHER" id="PTHR42943:SF2">
    <property type="entry name" value="GLUTATHIONE S-TRANSFERASE KAPPA 1"/>
    <property type="match status" value="1"/>
</dbReference>
<comment type="similarity">
    <text evidence="1 4">Belongs to the GST superfamily. Kappa family.</text>
</comment>
<comment type="caution">
    <text evidence="6">The sequence shown here is derived from an EMBL/GenBank/DDBJ whole genome shotgun (WGS) entry which is preliminary data.</text>
</comment>
<evidence type="ECO:0000313" key="7">
    <source>
        <dbReference type="Proteomes" id="UP001623349"/>
    </source>
</evidence>
<dbReference type="EC" id="2.5.1.18" evidence="4"/>
<sequence>MKIIHWTVLCRYQHLWNIKLQLRPALIAGIMKDSGNQPPAMLPRKGQYMFKEIPLLKPFFQVPIHTPKNFFGEHVNKGSVSAMRFLTAVSMEQPDMLEKVSRELWMRIWSRDEDITESQNILAAAEKAGMSTAQAQHFLENITTDQVKNKLRETTEAACKYGAFGLPTTVAHVDDKTYMLFGSDRLELLAYLLGEKWMGPVPPTQKARL</sequence>
<evidence type="ECO:0000256" key="1">
    <source>
        <dbReference type="ARBA" id="ARBA00006494"/>
    </source>
</evidence>
<protein>
    <recommendedName>
        <fullName evidence="4">Glutathione S-transferase kappa</fullName>
        <ecNumber evidence="4">2.5.1.18</ecNumber>
    </recommendedName>
</protein>
<accession>A0ABQ0EUM6</accession>
<feature type="domain" description="DSBA-like thioredoxin" evidence="5">
    <location>
        <begin position="6"/>
        <end position="193"/>
    </location>
</feature>
<keyword evidence="2 4" id="KW-0808">Transferase</keyword>
<dbReference type="Pfam" id="PF01323">
    <property type="entry name" value="DSBA"/>
    <property type="match status" value="1"/>
</dbReference>
<dbReference type="InterPro" id="IPR014440">
    <property type="entry name" value="HCCAis_GSTk"/>
</dbReference>
<dbReference type="InterPro" id="IPR001853">
    <property type="entry name" value="DSBA-like_thioredoxin_dom"/>
</dbReference>
<evidence type="ECO:0000256" key="3">
    <source>
        <dbReference type="ARBA" id="ARBA00047960"/>
    </source>
</evidence>
<evidence type="ECO:0000256" key="4">
    <source>
        <dbReference type="PIRNR" id="PIRNR006386"/>
    </source>
</evidence>
<reference evidence="6 7" key="1">
    <citation type="submission" date="2024-08" db="EMBL/GenBank/DDBJ databases">
        <title>The draft genome of Apodemus speciosus.</title>
        <authorList>
            <person name="Nabeshima K."/>
            <person name="Suzuki S."/>
            <person name="Onuma M."/>
        </authorList>
    </citation>
    <scope>NUCLEOTIDE SEQUENCE [LARGE SCALE GENOMIC DNA]</scope>
    <source>
        <strain evidence="6">IB14-021</strain>
    </source>
</reference>